<proteinExistence type="predicted"/>
<accession>X0UPE7</accession>
<gene>
    <name evidence="1" type="ORF">S01H1_32987</name>
</gene>
<name>X0UPE7_9ZZZZ</name>
<dbReference type="EMBL" id="BARS01020458">
    <property type="protein sequence ID" value="GAG07525.1"/>
    <property type="molecule type" value="Genomic_DNA"/>
</dbReference>
<sequence>MKALSRRLMEIPPDASDLMLDEAREIIRQLSNLNLRWNITALDDFIGERQRELGVGLRKR</sequence>
<dbReference type="AlphaFoldDB" id="X0UPE7"/>
<comment type="caution">
    <text evidence="1">The sequence shown here is derived from an EMBL/GenBank/DDBJ whole genome shotgun (WGS) entry which is preliminary data.</text>
</comment>
<organism evidence="1">
    <name type="scientific">marine sediment metagenome</name>
    <dbReference type="NCBI Taxonomy" id="412755"/>
    <lineage>
        <taxon>unclassified sequences</taxon>
        <taxon>metagenomes</taxon>
        <taxon>ecological metagenomes</taxon>
    </lineage>
</organism>
<evidence type="ECO:0000313" key="1">
    <source>
        <dbReference type="EMBL" id="GAG07525.1"/>
    </source>
</evidence>
<reference evidence="1" key="1">
    <citation type="journal article" date="2014" name="Front. Microbiol.">
        <title>High frequency of phylogenetically diverse reductive dehalogenase-homologous genes in deep subseafloor sedimentary metagenomes.</title>
        <authorList>
            <person name="Kawai M."/>
            <person name="Futagami T."/>
            <person name="Toyoda A."/>
            <person name="Takaki Y."/>
            <person name="Nishi S."/>
            <person name="Hori S."/>
            <person name="Arai W."/>
            <person name="Tsubouchi T."/>
            <person name="Morono Y."/>
            <person name="Uchiyama I."/>
            <person name="Ito T."/>
            <person name="Fujiyama A."/>
            <person name="Inagaki F."/>
            <person name="Takami H."/>
        </authorList>
    </citation>
    <scope>NUCLEOTIDE SEQUENCE</scope>
    <source>
        <strain evidence="1">Expedition CK06-06</strain>
    </source>
</reference>
<protein>
    <submittedName>
        <fullName evidence="1">Uncharacterized protein</fullName>
    </submittedName>
</protein>